<keyword evidence="5" id="KW-0812">Transmembrane</keyword>
<keyword evidence="1" id="KW-0479">Metal-binding</keyword>
<dbReference type="InterPro" id="IPR016024">
    <property type="entry name" value="ARM-type_fold"/>
</dbReference>
<dbReference type="GeneID" id="75911928"/>
<dbReference type="SMART" id="SM00449">
    <property type="entry name" value="SPRY"/>
    <property type="match status" value="1"/>
</dbReference>
<evidence type="ECO:0000256" key="5">
    <source>
        <dbReference type="SAM" id="Phobius"/>
    </source>
</evidence>
<feature type="compositionally biased region" description="Low complexity" evidence="4">
    <location>
        <begin position="657"/>
        <end position="670"/>
    </location>
</feature>
<dbReference type="InterPro" id="IPR003877">
    <property type="entry name" value="SPRY_dom"/>
</dbReference>
<keyword evidence="8" id="KW-1185">Reference proteome</keyword>
<protein>
    <recommendedName>
        <fullName evidence="6">B30.2/SPRY domain-containing protein</fullName>
    </recommendedName>
</protein>
<evidence type="ECO:0000256" key="1">
    <source>
        <dbReference type="ARBA" id="ARBA00022723"/>
    </source>
</evidence>
<keyword evidence="3" id="KW-0862">Zinc</keyword>
<reference evidence="7" key="1">
    <citation type="submission" date="2021-06" db="EMBL/GenBank/DDBJ databases">
        <authorList>
            <consortium name="DOE Joint Genome Institute"/>
            <person name="Mondo S.J."/>
            <person name="Amses K.R."/>
            <person name="Simmons D.R."/>
            <person name="Longcore J.E."/>
            <person name="Seto K."/>
            <person name="Alves G.H."/>
            <person name="Bonds A.E."/>
            <person name="Quandt C.A."/>
            <person name="Davis W.J."/>
            <person name="Chang Y."/>
            <person name="Letcher P.M."/>
            <person name="Powell M.J."/>
            <person name="Kuo A."/>
            <person name="Labutti K."/>
            <person name="Pangilinan J."/>
            <person name="Andreopoulos W."/>
            <person name="Tritt A."/>
            <person name="Riley R."/>
            <person name="Hundley H."/>
            <person name="Johnson J."/>
            <person name="Lipzen A."/>
            <person name="Barry K."/>
            <person name="Berbee M.L."/>
            <person name="Buchler N.E."/>
            <person name="Grigoriev I.V."/>
            <person name="Spatafora J.W."/>
            <person name="Stajich J.E."/>
            <person name="James T.Y."/>
        </authorList>
    </citation>
    <scope>NUCLEOTIDE SEQUENCE</scope>
    <source>
        <strain evidence="7">AG</strain>
    </source>
</reference>
<feature type="region of interest" description="Disordered" evidence="4">
    <location>
        <begin position="733"/>
        <end position="778"/>
    </location>
</feature>
<evidence type="ECO:0000313" key="7">
    <source>
        <dbReference type="EMBL" id="KAI8582712.1"/>
    </source>
</evidence>
<dbReference type="Gene3D" id="1.25.10.10">
    <property type="entry name" value="Leucine-rich Repeat Variant"/>
    <property type="match status" value="2"/>
</dbReference>
<evidence type="ECO:0000313" key="8">
    <source>
        <dbReference type="Proteomes" id="UP001206595"/>
    </source>
</evidence>
<keyword evidence="5" id="KW-0472">Membrane</keyword>
<feature type="domain" description="B30.2/SPRY" evidence="6">
    <location>
        <begin position="1030"/>
        <end position="1235"/>
    </location>
</feature>
<dbReference type="RefSeq" id="XP_051447716.1">
    <property type="nucleotide sequence ID" value="XM_051586580.1"/>
</dbReference>
<dbReference type="Pfam" id="PF00622">
    <property type="entry name" value="SPRY"/>
    <property type="match status" value="1"/>
</dbReference>
<dbReference type="InterPro" id="IPR011989">
    <property type="entry name" value="ARM-like"/>
</dbReference>
<gene>
    <name evidence="7" type="ORF">K450DRAFT_226534</name>
</gene>
<dbReference type="SMART" id="SM00185">
    <property type="entry name" value="ARM"/>
    <property type="match status" value="4"/>
</dbReference>
<feature type="region of interest" description="Disordered" evidence="4">
    <location>
        <begin position="898"/>
        <end position="919"/>
    </location>
</feature>
<proteinExistence type="predicted"/>
<keyword evidence="2" id="KW-0863">Zinc-finger</keyword>
<accession>A0AAD5EFZ9</accession>
<dbReference type="PROSITE" id="PS50188">
    <property type="entry name" value="B302_SPRY"/>
    <property type="match status" value="1"/>
</dbReference>
<dbReference type="InterPro" id="IPR043136">
    <property type="entry name" value="B30.2/SPRY_sf"/>
</dbReference>
<dbReference type="InterPro" id="IPR001870">
    <property type="entry name" value="B30.2/SPRY"/>
</dbReference>
<dbReference type="PANTHER" id="PTHR13363:SF5">
    <property type="entry name" value="E3 UBIQUITIN-PROTEIN LIGASE RNF123"/>
    <property type="match status" value="1"/>
</dbReference>
<dbReference type="GO" id="GO:0005737">
    <property type="term" value="C:cytoplasm"/>
    <property type="evidence" value="ECO:0007669"/>
    <property type="project" value="TreeGrafter"/>
</dbReference>
<dbReference type="InterPro" id="IPR013320">
    <property type="entry name" value="ConA-like_dom_sf"/>
</dbReference>
<dbReference type="GO" id="GO:0004842">
    <property type="term" value="F:ubiquitin-protein transferase activity"/>
    <property type="evidence" value="ECO:0007669"/>
    <property type="project" value="InterPro"/>
</dbReference>
<evidence type="ECO:0000256" key="2">
    <source>
        <dbReference type="ARBA" id="ARBA00022771"/>
    </source>
</evidence>
<dbReference type="Gene3D" id="2.60.120.920">
    <property type="match status" value="1"/>
</dbReference>
<dbReference type="GO" id="GO:0008270">
    <property type="term" value="F:zinc ion binding"/>
    <property type="evidence" value="ECO:0007669"/>
    <property type="project" value="UniProtKB-KW"/>
</dbReference>
<keyword evidence="5" id="KW-1133">Transmembrane helix</keyword>
<evidence type="ECO:0000256" key="3">
    <source>
        <dbReference type="ARBA" id="ARBA00022833"/>
    </source>
</evidence>
<dbReference type="Proteomes" id="UP001206595">
    <property type="component" value="Unassembled WGS sequence"/>
</dbReference>
<dbReference type="SUPFAM" id="SSF48371">
    <property type="entry name" value="ARM repeat"/>
    <property type="match status" value="2"/>
</dbReference>
<dbReference type="InterPro" id="IPR000225">
    <property type="entry name" value="Armadillo"/>
</dbReference>
<feature type="transmembrane region" description="Helical" evidence="5">
    <location>
        <begin position="12"/>
        <end position="33"/>
    </location>
</feature>
<dbReference type="EMBL" id="MU620899">
    <property type="protein sequence ID" value="KAI8582712.1"/>
    <property type="molecule type" value="Genomic_DNA"/>
</dbReference>
<evidence type="ECO:0000256" key="4">
    <source>
        <dbReference type="SAM" id="MobiDB-lite"/>
    </source>
</evidence>
<feature type="region of interest" description="Disordered" evidence="4">
    <location>
        <begin position="1264"/>
        <end position="1285"/>
    </location>
</feature>
<feature type="compositionally biased region" description="Polar residues" evidence="4">
    <location>
        <begin position="909"/>
        <end position="919"/>
    </location>
</feature>
<dbReference type="InterPro" id="IPR045129">
    <property type="entry name" value="RNF123/RKP/RSPRY1"/>
</dbReference>
<feature type="region of interest" description="Disordered" evidence="4">
    <location>
        <begin position="651"/>
        <end position="674"/>
    </location>
</feature>
<dbReference type="SUPFAM" id="SSF49899">
    <property type="entry name" value="Concanavalin A-like lectins/glucanases"/>
    <property type="match status" value="1"/>
</dbReference>
<evidence type="ECO:0000259" key="6">
    <source>
        <dbReference type="PROSITE" id="PS50188"/>
    </source>
</evidence>
<name>A0AAD5EFZ9_UMBRA</name>
<dbReference type="GO" id="GO:0051603">
    <property type="term" value="P:proteolysis involved in protein catabolic process"/>
    <property type="evidence" value="ECO:0007669"/>
    <property type="project" value="TreeGrafter"/>
</dbReference>
<dbReference type="PANTHER" id="PTHR13363">
    <property type="entry name" value="RING FINGER AND SRY DOMAIN-CONTAINING"/>
    <property type="match status" value="1"/>
</dbReference>
<sequence length="1402" mass="156518">MPNSNSTQNGEMAKALTLYAVGFTSILMVYSIYTHIKTLQSNIPERGRRRRDKWDSNKKRRLEDAIDLRSLSLLTKSDNINLQNSAAKIVLERSMQEDFLASVIQACRTTETAESVIMGISALQLLSRTEANKKKLVDAGALDVLVDVLKRDEEDIPESTHRSSAVALCDLIQSHDDRKIHILEIGVLDPLKRILTSDTIRNNELKYWSLMVLHQVSLSEPFHRPLITNGFVAILAKMARMTFGNTNMPKFCMQSLVRVIASVDQVEARAILTELLDYNIVSLISVCLRSDDVELIYWAAGLMHEFVLKDVAAAEFRQIKGVQTILLSLLTADEMYISRVVLRTIKFMAHGQEQFRLEMVRTGLITKIMHCLTSDDDDVRYWAILCIHDCAGQVEAQPDILSATEFPIMLELGSSNKSQASAYVADILSLICCLNSNNNNLAPHSEAIVATLNNLLMWEEPEIQYNAAGALFNMMAMSDDYTALICSKCLNSFITVILETNRERVQLTCAKALLMLGIRDNSLITRIILQVIEPLMARFVELCYQATPVFIAGLTLERKVNVVKYTAPTLEDAEVDNVKEELPDYISITPGGYISNAARLEQRLQAVVRPRDTQSENLSAISAAISQVPAIIPNSSPREVFRAAYDRYITNNSGEGSSSSQTTSSTTKSSNLPQAEITSAYKEKMLGTLNSLRVLTENETMFSQVLSGSIFEGMIAGMQAVERMMDIIAEQYSESGEDDESASGKRQNRKKSSQVTGDAFRDFDTGTPKGSRRDSDGFKNTAVHTTLLPDTVQSFVDSLVHLTVLPAINIWAVRYNMCITSAQMDYDTAREKIANLLDIVNRLTFVCQDSNPTNTSVAAIPPPIISDTDKAEDLGDHPVEIGKDDDSDQLRRLTSAFTPTKNCGKDTEAQSPSGNFTTSAGIPKLRKSTIPFATRALLSIRSLVRYTPVRNYLEQEVGFISIMINLYHECRSMSESVMLCLGIMVLSVDPTSKLLLSNVQLLTPVIWRNILSTLSQTYTTDFYSRSMLVYCRELSSYYRQQTWNPNEDSFAIDNHESKTYVHLEREEHSKLCVVDIENWLEVRNDSWTFETLRATHGTPIVTDACVEKCFAYELEPCTDGLIQVGWASKEARFDPEGGMGVGDDDYSYAFDGCRAQKWHGRWSDERSTYGQEWNAGDVITCLVDLEAGKMSYYRNGVDMGVAFERVACDKTWYPAISVSTSQGCKVYFGGEYDPLRYAPPGYKGIASLSSSAVSLVLPPPHIKLPPIPNPEGRISRRGSASSGLSGISSVEAVEDEAISIEDPEASVENTTGEQDTLQADFDGNVEPNLVPVDKVPPWDATPVITTSQEPRFNTNDEHDLEICSYDWSCLLPSLYFEVELHFRRVSEFEISDDKRWYVKLLL</sequence>
<organism evidence="7 8">
    <name type="scientific">Umbelopsis ramanniana AG</name>
    <dbReference type="NCBI Taxonomy" id="1314678"/>
    <lineage>
        <taxon>Eukaryota</taxon>
        <taxon>Fungi</taxon>
        <taxon>Fungi incertae sedis</taxon>
        <taxon>Mucoromycota</taxon>
        <taxon>Mucoromycotina</taxon>
        <taxon>Umbelopsidomycetes</taxon>
        <taxon>Umbelopsidales</taxon>
        <taxon>Umbelopsidaceae</taxon>
        <taxon>Umbelopsis</taxon>
    </lineage>
</organism>
<comment type="caution">
    <text evidence="7">The sequence shown here is derived from an EMBL/GenBank/DDBJ whole genome shotgun (WGS) entry which is preliminary data.</text>
</comment>
<reference evidence="7" key="2">
    <citation type="journal article" date="2022" name="Proc. Natl. Acad. Sci. U.S.A.">
        <title>Diploid-dominant life cycles characterize the early evolution of Fungi.</title>
        <authorList>
            <person name="Amses K.R."/>
            <person name="Simmons D.R."/>
            <person name="Longcore J.E."/>
            <person name="Mondo S.J."/>
            <person name="Seto K."/>
            <person name="Jeronimo G.H."/>
            <person name="Bonds A.E."/>
            <person name="Quandt C.A."/>
            <person name="Davis W.J."/>
            <person name="Chang Y."/>
            <person name="Federici B.A."/>
            <person name="Kuo A."/>
            <person name="LaButti K."/>
            <person name="Pangilinan J."/>
            <person name="Andreopoulos W."/>
            <person name="Tritt A."/>
            <person name="Riley R."/>
            <person name="Hundley H."/>
            <person name="Johnson J."/>
            <person name="Lipzen A."/>
            <person name="Barry K."/>
            <person name="Lang B.F."/>
            <person name="Cuomo C.A."/>
            <person name="Buchler N.E."/>
            <person name="Grigoriev I.V."/>
            <person name="Spatafora J.W."/>
            <person name="Stajich J.E."/>
            <person name="James T.Y."/>
        </authorList>
    </citation>
    <scope>NUCLEOTIDE SEQUENCE</scope>
    <source>
        <strain evidence="7">AG</strain>
    </source>
</reference>